<evidence type="ECO:0008006" key="3">
    <source>
        <dbReference type="Google" id="ProtNLM"/>
    </source>
</evidence>
<dbReference type="EMBL" id="BMAT01004186">
    <property type="protein sequence ID" value="GFR69935.1"/>
    <property type="molecule type" value="Genomic_DNA"/>
</dbReference>
<dbReference type="Proteomes" id="UP000762676">
    <property type="component" value="Unassembled WGS sequence"/>
</dbReference>
<reference evidence="1 2" key="1">
    <citation type="journal article" date="2021" name="Elife">
        <title>Chloroplast acquisition without the gene transfer in kleptoplastic sea slugs, Plakobranchus ocellatus.</title>
        <authorList>
            <person name="Maeda T."/>
            <person name="Takahashi S."/>
            <person name="Yoshida T."/>
            <person name="Shimamura S."/>
            <person name="Takaki Y."/>
            <person name="Nagai Y."/>
            <person name="Toyoda A."/>
            <person name="Suzuki Y."/>
            <person name="Arimoto A."/>
            <person name="Ishii H."/>
            <person name="Satoh N."/>
            <person name="Nishiyama T."/>
            <person name="Hasebe M."/>
            <person name="Maruyama T."/>
            <person name="Minagawa J."/>
            <person name="Obokata J."/>
            <person name="Shigenobu S."/>
        </authorList>
    </citation>
    <scope>NUCLEOTIDE SEQUENCE [LARGE SCALE GENOMIC DNA]</scope>
</reference>
<comment type="caution">
    <text evidence="1">The sequence shown here is derived from an EMBL/GenBank/DDBJ whole genome shotgun (WGS) entry which is preliminary data.</text>
</comment>
<gene>
    <name evidence="1" type="ORF">ElyMa_002060400</name>
</gene>
<proteinExistence type="predicted"/>
<sequence length="274" mass="31132">MILCNIPKKEKKGIFARSPRRLCSVQSYTGVAGLQKASRARGGSRPDFYTGQILHTRCRHDYCNQNSIRRDFNRKGEHWSAAKKTSLRSSTNKFDFANDCLLCGRCTRDLRKKGDVSFYQIRTSICQANFELLCLQRGPGDKWAETVKGRIEYAQDLRAVYHQQCNINFTAGKNIPLAYQLIGPDGDNKKGRPEDVERYTAFSKVVSFFKENDNGQLTVGGLCKKMREYLGEKEPYSKKYMTVKLVETLGSDIVITQIKGKDSVVTIRLKAESI</sequence>
<protein>
    <recommendedName>
        <fullName evidence="3">HTH OST-type domain-containing protein</fullName>
    </recommendedName>
</protein>
<organism evidence="1 2">
    <name type="scientific">Elysia marginata</name>
    <dbReference type="NCBI Taxonomy" id="1093978"/>
    <lineage>
        <taxon>Eukaryota</taxon>
        <taxon>Metazoa</taxon>
        <taxon>Spiralia</taxon>
        <taxon>Lophotrochozoa</taxon>
        <taxon>Mollusca</taxon>
        <taxon>Gastropoda</taxon>
        <taxon>Heterobranchia</taxon>
        <taxon>Euthyneura</taxon>
        <taxon>Panpulmonata</taxon>
        <taxon>Sacoglossa</taxon>
        <taxon>Placobranchoidea</taxon>
        <taxon>Plakobranchidae</taxon>
        <taxon>Elysia</taxon>
    </lineage>
</organism>
<dbReference type="AlphaFoldDB" id="A0AAV4FC44"/>
<name>A0AAV4FC44_9GAST</name>
<evidence type="ECO:0000313" key="2">
    <source>
        <dbReference type="Proteomes" id="UP000762676"/>
    </source>
</evidence>
<evidence type="ECO:0000313" key="1">
    <source>
        <dbReference type="EMBL" id="GFR69935.1"/>
    </source>
</evidence>
<accession>A0AAV4FC44</accession>
<keyword evidence="2" id="KW-1185">Reference proteome</keyword>